<proteinExistence type="predicted"/>
<name>A0A6G0TG36_APHGL</name>
<dbReference type="AlphaFoldDB" id="A0A6G0TG36"/>
<evidence type="ECO:0000313" key="1">
    <source>
        <dbReference type="EMBL" id="KAE9531357.1"/>
    </source>
</evidence>
<comment type="caution">
    <text evidence="1">The sequence shown here is derived from an EMBL/GenBank/DDBJ whole genome shotgun (WGS) entry which is preliminary data.</text>
</comment>
<reference evidence="1 2" key="1">
    <citation type="submission" date="2019-08" db="EMBL/GenBank/DDBJ databases">
        <title>The genome of the soybean aphid Biotype 1, its phylome, world population structure and adaptation to the North American continent.</title>
        <authorList>
            <person name="Giordano R."/>
            <person name="Donthu R.K."/>
            <person name="Hernandez A.G."/>
            <person name="Wright C.L."/>
            <person name="Zimin A.V."/>
        </authorList>
    </citation>
    <scope>NUCLEOTIDE SEQUENCE [LARGE SCALE GENOMIC DNA]</scope>
    <source>
        <tissue evidence="1">Whole aphids</tissue>
    </source>
</reference>
<organism evidence="1 2">
    <name type="scientific">Aphis glycines</name>
    <name type="common">Soybean aphid</name>
    <dbReference type="NCBI Taxonomy" id="307491"/>
    <lineage>
        <taxon>Eukaryota</taxon>
        <taxon>Metazoa</taxon>
        <taxon>Ecdysozoa</taxon>
        <taxon>Arthropoda</taxon>
        <taxon>Hexapoda</taxon>
        <taxon>Insecta</taxon>
        <taxon>Pterygota</taxon>
        <taxon>Neoptera</taxon>
        <taxon>Paraneoptera</taxon>
        <taxon>Hemiptera</taxon>
        <taxon>Sternorrhyncha</taxon>
        <taxon>Aphidomorpha</taxon>
        <taxon>Aphidoidea</taxon>
        <taxon>Aphididae</taxon>
        <taxon>Aphidini</taxon>
        <taxon>Aphis</taxon>
        <taxon>Aphis</taxon>
    </lineage>
</organism>
<keyword evidence="2" id="KW-1185">Reference proteome</keyword>
<sequence length="205" mass="23262">MELARLTRFPTLYITVLSFTFCSMTSNNLFLCSTFVDLCSFKNTIVSPLSSQVHTTLSSLSSIQGCVSTNKHYIHKLAQEFTIKYFPKAVIAINLRNQINFSPNKWLIGNKDLEDNVAGIAVREEGQYFLFVICSALYNSILYSRVIMSIGILLFMGRGPEMKRCITSLCQSCDHDFLSNGLNKTQLRLLLDFKLKKTNKNSQSR</sequence>
<dbReference type="Proteomes" id="UP000475862">
    <property type="component" value="Unassembled WGS sequence"/>
</dbReference>
<protein>
    <submittedName>
        <fullName evidence="1">Uncharacterized protein</fullName>
    </submittedName>
</protein>
<dbReference type="EMBL" id="VYZN01000041">
    <property type="protein sequence ID" value="KAE9531357.1"/>
    <property type="molecule type" value="Genomic_DNA"/>
</dbReference>
<accession>A0A6G0TG36</accession>
<evidence type="ECO:0000313" key="2">
    <source>
        <dbReference type="Proteomes" id="UP000475862"/>
    </source>
</evidence>
<gene>
    <name evidence="1" type="ORF">AGLY_010563</name>
</gene>